<dbReference type="EMBL" id="BJTG01000006">
    <property type="protein sequence ID" value="GEJ58040.1"/>
    <property type="molecule type" value="Genomic_DNA"/>
</dbReference>
<keyword evidence="2" id="KW-1133">Transmembrane helix</keyword>
<dbReference type="Proteomes" id="UP000503640">
    <property type="component" value="Unassembled WGS sequence"/>
</dbReference>
<dbReference type="AlphaFoldDB" id="A0A7I9VPJ8"/>
<reference evidence="4" key="1">
    <citation type="journal article" date="2020" name="Appl. Environ. Microbiol.">
        <title>Diazotrophic Anaeromyxobacter Isolates from Soils.</title>
        <authorList>
            <person name="Masuda Y."/>
            <person name="Yamanaka H."/>
            <person name="Xu Z.X."/>
            <person name="Shiratori Y."/>
            <person name="Aono T."/>
            <person name="Amachi S."/>
            <person name="Senoo K."/>
            <person name="Itoh H."/>
        </authorList>
    </citation>
    <scope>NUCLEOTIDE SEQUENCE [LARGE SCALE GENOMIC DNA]</scope>
    <source>
        <strain evidence="4">R267</strain>
    </source>
</reference>
<accession>A0A7I9VPJ8</accession>
<feature type="transmembrane region" description="Helical" evidence="2">
    <location>
        <begin position="158"/>
        <end position="178"/>
    </location>
</feature>
<gene>
    <name evidence="3" type="ORF">AMYX_27810</name>
</gene>
<evidence type="ECO:0000256" key="2">
    <source>
        <dbReference type="SAM" id="Phobius"/>
    </source>
</evidence>
<evidence type="ECO:0000256" key="1">
    <source>
        <dbReference type="SAM" id="MobiDB-lite"/>
    </source>
</evidence>
<dbReference type="RefSeq" id="WP_176066195.1">
    <property type="nucleotide sequence ID" value="NZ_BJTG01000006.1"/>
</dbReference>
<name>A0A7I9VPJ8_9BACT</name>
<evidence type="ECO:0000313" key="3">
    <source>
        <dbReference type="EMBL" id="GEJ58040.1"/>
    </source>
</evidence>
<feature type="compositionally biased region" description="Basic and acidic residues" evidence="1">
    <location>
        <begin position="222"/>
        <end position="236"/>
    </location>
</feature>
<feature type="transmembrane region" description="Helical" evidence="2">
    <location>
        <begin position="56"/>
        <end position="76"/>
    </location>
</feature>
<protein>
    <submittedName>
        <fullName evidence="3">Uncharacterized protein</fullName>
    </submittedName>
</protein>
<comment type="caution">
    <text evidence="3">The sequence shown here is derived from an EMBL/GenBank/DDBJ whole genome shotgun (WGS) entry which is preliminary data.</text>
</comment>
<feature type="transmembrane region" description="Helical" evidence="2">
    <location>
        <begin position="20"/>
        <end position="44"/>
    </location>
</feature>
<keyword evidence="2" id="KW-0472">Membrane</keyword>
<proteinExistence type="predicted"/>
<evidence type="ECO:0000313" key="4">
    <source>
        <dbReference type="Proteomes" id="UP000503640"/>
    </source>
</evidence>
<feature type="transmembrane region" description="Helical" evidence="2">
    <location>
        <begin position="88"/>
        <end position="110"/>
    </location>
</feature>
<keyword evidence="2" id="KW-0812">Transmembrane</keyword>
<organism evidence="3 4">
    <name type="scientific">Anaeromyxobacter diazotrophicus</name>
    <dbReference type="NCBI Taxonomy" id="2590199"/>
    <lineage>
        <taxon>Bacteria</taxon>
        <taxon>Pseudomonadati</taxon>
        <taxon>Myxococcota</taxon>
        <taxon>Myxococcia</taxon>
        <taxon>Myxococcales</taxon>
        <taxon>Cystobacterineae</taxon>
        <taxon>Anaeromyxobacteraceae</taxon>
        <taxon>Anaeromyxobacter</taxon>
    </lineage>
</organism>
<feature type="region of interest" description="Disordered" evidence="1">
    <location>
        <begin position="185"/>
        <end position="236"/>
    </location>
</feature>
<keyword evidence="4" id="KW-1185">Reference proteome</keyword>
<sequence length="236" mass="23593">MATEALTRGAWPRVQWGPVIAGVLCAIACHIVLGLFGAAFGFAAGPADSKGIGIGAGIWGLLTPFAASLAGAWVAVRIAAEREEAGAVLHGAMVWAIGLIAGAIFLTGVLSSGAMTLGTAASGNVGARAVERRDTPGNRARAQATAEDAAKGAAAGSGAAGVAALLGLAGAVLGATIGRRMVTGEGMRPRHGLPARASTERTVESGVAYTTREGYVATRPPGEVDRLHDEGLDPRH</sequence>